<evidence type="ECO:0000259" key="2">
    <source>
        <dbReference type="Pfam" id="PF01636"/>
    </source>
</evidence>
<sequence>MSPTPAFWNLEQPGLYWKGGLVPPTPKWTKEPSLDIIRRVSRQHLPVSEEQAIDITFLSAGVTNKLYTVSWEGQPKSYVFRVSLPVEPFYKTESEVATMRYVRYSTTIPVPRILAYNSSTENELGFEWILMDKLPGCTLREVWREWGQDEKASVVREVAGYVAQLREKLRFASEGNLYYRRAMEKAAKEDIDIRYESVGEFSHVVIGPIVAPFFFTGRRARMQRNRGPFHSDHEYMMAQMQVQVDDMEFLLKSRAASAGEGDEEVNSIIEFDERLAADVPEILEACSSLNSLLPYIFPPEPPISVDFDHQYILHHADLSLTNIMVDPDRFRITGLVDWESVNIHPRWEEKTYPQFLTGPVVEEKPPPLPLSEEDKDKDKDKIQERLDNWEKTMLRQVFDEELGWIYRRTSFQDSTQDEEWAKRKREFKEHLEQVEFSPEAVKKWADEMRVRIEKERADT</sequence>
<accession>A0A3N4KSW2</accession>
<dbReference type="InterPro" id="IPR002575">
    <property type="entry name" value="Aminoglycoside_PTrfase"/>
</dbReference>
<dbReference type="InterPro" id="IPR011009">
    <property type="entry name" value="Kinase-like_dom_sf"/>
</dbReference>
<dbReference type="OrthoDB" id="428260at2759"/>
<name>A0A3N4KSW2_9PEZI</name>
<feature type="domain" description="Aminoglycoside phosphotransferase" evidence="2">
    <location>
        <begin position="54"/>
        <end position="197"/>
    </location>
</feature>
<dbReference type="InParanoid" id="A0A3N4KSW2"/>
<evidence type="ECO:0000313" key="4">
    <source>
        <dbReference type="Proteomes" id="UP000277580"/>
    </source>
</evidence>
<dbReference type="PANTHER" id="PTHR21310">
    <property type="entry name" value="AMINOGLYCOSIDE PHOSPHOTRANSFERASE-RELATED-RELATED"/>
    <property type="match status" value="1"/>
</dbReference>
<dbReference type="Gene3D" id="3.90.1200.10">
    <property type="match status" value="1"/>
</dbReference>
<organism evidence="3 4">
    <name type="scientific">Morchella conica CCBAS932</name>
    <dbReference type="NCBI Taxonomy" id="1392247"/>
    <lineage>
        <taxon>Eukaryota</taxon>
        <taxon>Fungi</taxon>
        <taxon>Dikarya</taxon>
        <taxon>Ascomycota</taxon>
        <taxon>Pezizomycotina</taxon>
        <taxon>Pezizomycetes</taxon>
        <taxon>Pezizales</taxon>
        <taxon>Morchellaceae</taxon>
        <taxon>Morchella</taxon>
    </lineage>
</organism>
<dbReference type="Pfam" id="PF01636">
    <property type="entry name" value="APH"/>
    <property type="match status" value="2"/>
</dbReference>
<dbReference type="Gene3D" id="3.30.200.20">
    <property type="entry name" value="Phosphorylase Kinase, domain 1"/>
    <property type="match status" value="1"/>
</dbReference>
<proteinExistence type="predicted"/>
<protein>
    <recommendedName>
        <fullName evidence="2">Aminoglycoside phosphotransferase domain-containing protein</fullName>
    </recommendedName>
</protein>
<evidence type="ECO:0000256" key="1">
    <source>
        <dbReference type="SAM" id="MobiDB-lite"/>
    </source>
</evidence>
<dbReference type="PANTHER" id="PTHR21310:SF13">
    <property type="entry name" value="AMINOGLYCOSIDE PHOSPHOTRANSFERASE DOMAIN-CONTAINING PROTEIN"/>
    <property type="match status" value="1"/>
</dbReference>
<keyword evidence="4" id="KW-1185">Reference proteome</keyword>
<dbReference type="Proteomes" id="UP000277580">
    <property type="component" value="Unassembled WGS sequence"/>
</dbReference>
<dbReference type="STRING" id="1392247.A0A3N4KSW2"/>
<gene>
    <name evidence="3" type="ORF">P167DRAFT_487673</name>
</gene>
<dbReference type="EMBL" id="ML119128">
    <property type="protein sequence ID" value="RPB12509.1"/>
    <property type="molecule type" value="Genomic_DNA"/>
</dbReference>
<dbReference type="SUPFAM" id="SSF56112">
    <property type="entry name" value="Protein kinase-like (PK-like)"/>
    <property type="match status" value="1"/>
</dbReference>
<feature type="region of interest" description="Disordered" evidence="1">
    <location>
        <begin position="358"/>
        <end position="379"/>
    </location>
</feature>
<feature type="domain" description="Aminoglycoside phosphotransferase" evidence="2">
    <location>
        <begin position="299"/>
        <end position="348"/>
    </location>
</feature>
<dbReference type="AlphaFoldDB" id="A0A3N4KSW2"/>
<reference evidence="3 4" key="1">
    <citation type="journal article" date="2018" name="Nat. Ecol. Evol.">
        <title>Pezizomycetes genomes reveal the molecular basis of ectomycorrhizal truffle lifestyle.</title>
        <authorList>
            <person name="Murat C."/>
            <person name="Payen T."/>
            <person name="Noel B."/>
            <person name="Kuo A."/>
            <person name="Morin E."/>
            <person name="Chen J."/>
            <person name="Kohler A."/>
            <person name="Krizsan K."/>
            <person name="Balestrini R."/>
            <person name="Da Silva C."/>
            <person name="Montanini B."/>
            <person name="Hainaut M."/>
            <person name="Levati E."/>
            <person name="Barry K.W."/>
            <person name="Belfiori B."/>
            <person name="Cichocki N."/>
            <person name="Clum A."/>
            <person name="Dockter R.B."/>
            <person name="Fauchery L."/>
            <person name="Guy J."/>
            <person name="Iotti M."/>
            <person name="Le Tacon F."/>
            <person name="Lindquist E.A."/>
            <person name="Lipzen A."/>
            <person name="Malagnac F."/>
            <person name="Mello A."/>
            <person name="Molinier V."/>
            <person name="Miyauchi S."/>
            <person name="Poulain J."/>
            <person name="Riccioni C."/>
            <person name="Rubini A."/>
            <person name="Sitrit Y."/>
            <person name="Splivallo R."/>
            <person name="Traeger S."/>
            <person name="Wang M."/>
            <person name="Zifcakova L."/>
            <person name="Wipf D."/>
            <person name="Zambonelli A."/>
            <person name="Paolocci F."/>
            <person name="Nowrousian M."/>
            <person name="Ottonello S."/>
            <person name="Baldrian P."/>
            <person name="Spatafora J.W."/>
            <person name="Henrissat B."/>
            <person name="Nagy L.G."/>
            <person name="Aury J.M."/>
            <person name="Wincker P."/>
            <person name="Grigoriev I.V."/>
            <person name="Bonfante P."/>
            <person name="Martin F.M."/>
        </authorList>
    </citation>
    <scope>NUCLEOTIDE SEQUENCE [LARGE SCALE GENOMIC DNA]</scope>
    <source>
        <strain evidence="3 4">CCBAS932</strain>
    </source>
</reference>
<dbReference type="InterPro" id="IPR051678">
    <property type="entry name" value="AGP_Transferase"/>
</dbReference>
<evidence type="ECO:0000313" key="3">
    <source>
        <dbReference type="EMBL" id="RPB12509.1"/>
    </source>
</evidence>